<evidence type="ECO:0000313" key="15">
    <source>
        <dbReference type="Proteomes" id="UP000501237"/>
    </source>
</evidence>
<evidence type="ECO:0000256" key="4">
    <source>
        <dbReference type="ARBA" id="ARBA00022989"/>
    </source>
</evidence>
<evidence type="ECO:0000256" key="7">
    <source>
        <dbReference type="ARBA" id="ARBA00029447"/>
    </source>
</evidence>
<accession>A0A679GSE1</accession>
<evidence type="ECO:0000256" key="6">
    <source>
        <dbReference type="ARBA" id="ARBA00023224"/>
    </source>
</evidence>
<organism evidence="14 15">
    <name type="scientific">Metapseudomonas otitidis</name>
    <dbReference type="NCBI Taxonomy" id="319939"/>
    <lineage>
        <taxon>Bacteria</taxon>
        <taxon>Pseudomonadati</taxon>
        <taxon>Pseudomonadota</taxon>
        <taxon>Gammaproteobacteria</taxon>
        <taxon>Pseudomonadales</taxon>
        <taxon>Pseudomonadaceae</taxon>
        <taxon>Metapseudomonas</taxon>
    </lineage>
</organism>
<dbReference type="InterPro" id="IPR004089">
    <property type="entry name" value="MCPsignal_dom"/>
</dbReference>
<sequence length="639" mass="69093">MSRWFGNLSVSLKLAIGFGLVLLLTLLITLTGWLAIDETLDRGQKLQDSANLSELAKDLQISQQAYQLKQDANNAERVRARVQAINDHTRTLEQHFTDARDREHMEQARQATQAYQAAFTELGKAYQTREGARSQLGTSADAAMASIGNLIERVLADITLDDAGRLTQFHELADLRLSVMQARFQVRGYTFSNDPSFQDAALQAVDAALGNQAKLAATLGNDDTDLARVGSNLKTYRDAISAYRRANDNAQAQFDAMGQQGQRLLEISARLYTQQNAKLEAETRQTHVMLLVASIITLVLGLFAALLITRQITQPLRDTLDAAERIAAGDLSRDLVVQRSDELGQLQGSIQRMNASLRDLIGRIRDSVTQLASAAEELSAITTQTSAGVNAQKVETDQVATAMNEMAATVHEVARNAEDASQSASAADRQAREGETAVNDAVQQMDRLADEVTRSSDAVTHLKQESERIGSVLDVIKTVADQTNLLALNAAIEAARAGEAGRGFAVVADEVRGLAQRTQQSTQEIEALIAGLQSGAQRAASLMETSRELTDSTVELTRRAGRRLGAIAESVSTIQAMNQQIAAAAEQQGAVAEEINRSVVSVRDISEQTASASHQTATSSVELARLGGSLQDLVSRFRV</sequence>
<dbReference type="EMBL" id="AP022642">
    <property type="protein sequence ID" value="BCA31258.1"/>
    <property type="molecule type" value="Genomic_DNA"/>
</dbReference>
<keyword evidence="3 10" id="KW-0812">Transmembrane</keyword>
<dbReference type="InterPro" id="IPR032255">
    <property type="entry name" value="HBM"/>
</dbReference>
<dbReference type="GeneID" id="57400463"/>
<dbReference type="InterPro" id="IPR003660">
    <property type="entry name" value="HAMP_dom"/>
</dbReference>
<evidence type="ECO:0000256" key="10">
    <source>
        <dbReference type="SAM" id="Phobius"/>
    </source>
</evidence>
<feature type="domain" description="Methyl-accepting transducer" evidence="11">
    <location>
        <begin position="367"/>
        <end position="603"/>
    </location>
</feature>
<evidence type="ECO:0000259" key="12">
    <source>
        <dbReference type="PROSITE" id="PS50885"/>
    </source>
</evidence>
<keyword evidence="5 10" id="KW-0472">Membrane</keyword>
<dbReference type="PROSITE" id="PS50885">
    <property type="entry name" value="HAMP"/>
    <property type="match status" value="1"/>
</dbReference>
<feature type="compositionally biased region" description="Low complexity" evidence="9">
    <location>
        <begin position="419"/>
        <end position="428"/>
    </location>
</feature>
<evidence type="ECO:0000313" key="14">
    <source>
        <dbReference type="EMBL" id="BCA31258.1"/>
    </source>
</evidence>
<dbReference type="SMART" id="SM01358">
    <property type="entry name" value="HBM"/>
    <property type="match status" value="1"/>
</dbReference>
<dbReference type="KEGG" id="poj:PtoMrB4_52350"/>
<keyword evidence="4 10" id="KW-1133">Transmembrane helix</keyword>
<dbReference type="Proteomes" id="UP000501237">
    <property type="component" value="Chromosome"/>
</dbReference>
<evidence type="ECO:0000256" key="3">
    <source>
        <dbReference type="ARBA" id="ARBA00022692"/>
    </source>
</evidence>
<feature type="domain" description="HBM" evidence="13">
    <location>
        <begin position="41"/>
        <end position="283"/>
    </location>
</feature>
<dbReference type="Gene3D" id="1.10.287.950">
    <property type="entry name" value="Methyl-accepting chemotaxis protein"/>
    <property type="match status" value="1"/>
</dbReference>
<name>A0A679GSE1_9GAMM</name>
<comment type="similarity">
    <text evidence="7">Belongs to the methyl-accepting chemotaxis (MCP) protein family.</text>
</comment>
<dbReference type="AlphaFoldDB" id="A0A679GSE1"/>
<dbReference type="SUPFAM" id="SSF58104">
    <property type="entry name" value="Methyl-accepting chemotaxis protein (MCP) signaling domain"/>
    <property type="match status" value="1"/>
</dbReference>
<feature type="transmembrane region" description="Helical" evidence="10">
    <location>
        <begin position="288"/>
        <end position="308"/>
    </location>
</feature>
<dbReference type="GO" id="GO:0016020">
    <property type="term" value="C:membrane"/>
    <property type="evidence" value="ECO:0007669"/>
    <property type="project" value="UniProtKB-SubCell"/>
</dbReference>
<keyword evidence="2" id="KW-0145">Chemotaxis</keyword>
<protein>
    <submittedName>
        <fullName evidence="14">Methyl-accepting chemotaxis protein</fullName>
    </submittedName>
</protein>
<dbReference type="Gene3D" id="1.20.1440.210">
    <property type="match status" value="2"/>
</dbReference>
<dbReference type="PROSITE" id="PS51753">
    <property type="entry name" value="HBM"/>
    <property type="match status" value="1"/>
</dbReference>
<dbReference type="PROSITE" id="PS50111">
    <property type="entry name" value="CHEMOTAXIS_TRANSDUC_2"/>
    <property type="match status" value="1"/>
</dbReference>
<evidence type="ECO:0000256" key="9">
    <source>
        <dbReference type="SAM" id="MobiDB-lite"/>
    </source>
</evidence>
<dbReference type="Pfam" id="PF00672">
    <property type="entry name" value="HAMP"/>
    <property type="match status" value="1"/>
</dbReference>
<evidence type="ECO:0000259" key="13">
    <source>
        <dbReference type="PROSITE" id="PS51753"/>
    </source>
</evidence>
<dbReference type="SMART" id="SM00283">
    <property type="entry name" value="MA"/>
    <property type="match status" value="1"/>
</dbReference>
<dbReference type="GO" id="GO:0006935">
    <property type="term" value="P:chemotaxis"/>
    <property type="evidence" value="ECO:0007669"/>
    <property type="project" value="UniProtKB-KW"/>
</dbReference>
<dbReference type="GO" id="GO:0007165">
    <property type="term" value="P:signal transduction"/>
    <property type="evidence" value="ECO:0007669"/>
    <property type="project" value="UniProtKB-KW"/>
</dbReference>
<evidence type="ECO:0000256" key="2">
    <source>
        <dbReference type="ARBA" id="ARBA00022500"/>
    </source>
</evidence>
<keyword evidence="6 8" id="KW-0807">Transducer</keyword>
<dbReference type="SMART" id="SM00304">
    <property type="entry name" value="HAMP"/>
    <property type="match status" value="2"/>
</dbReference>
<evidence type="ECO:0000256" key="8">
    <source>
        <dbReference type="PROSITE-ProRule" id="PRU00284"/>
    </source>
</evidence>
<dbReference type="CDD" id="cd06225">
    <property type="entry name" value="HAMP"/>
    <property type="match status" value="1"/>
</dbReference>
<dbReference type="PANTHER" id="PTHR32089:SF120">
    <property type="entry name" value="METHYL-ACCEPTING CHEMOTAXIS PROTEIN TLPQ"/>
    <property type="match status" value="1"/>
</dbReference>
<evidence type="ECO:0000256" key="5">
    <source>
        <dbReference type="ARBA" id="ARBA00023136"/>
    </source>
</evidence>
<proteinExistence type="inferred from homology"/>
<dbReference type="CDD" id="cd11386">
    <property type="entry name" value="MCP_signal"/>
    <property type="match status" value="1"/>
</dbReference>
<evidence type="ECO:0000259" key="11">
    <source>
        <dbReference type="PROSITE" id="PS50111"/>
    </source>
</evidence>
<feature type="transmembrane region" description="Helical" evidence="10">
    <location>
        <begin position="12"/>
        <end position="36"/>
    </location>
</feature>
<feature type="domain" description="HAMP" evidence="12">
    <location>
        <begin position="310"/>
        <end position="362"/>
    </location>
</feature>
<reference evidence="14 15" key="1">
    <citation type="journal article" date="2020" name="Microbiol. Resour. Announc.">
        <title>Complete genome sequence of Pseudomonas otitidis strain MrB4, isolated from Lake Biwa in Japan.</title>
        <authorList>
            <person name="Miyazaki K."/>
            <person name="Hase E."/>
            <person name="Maruya T."/>
        </authorList>
    </citation>
    <scope>NUCLEOTIDE SEQUENCE [LARGE SCALE GENOMIC DNA]</scope>
    <source>
        <strain evidence="14 15">MrB4</strain>
    </source>
</reference>
<dbReference type="PANTHER" id="PTHR32089">
    <property type="entry name" value="METHYL-ACCEPTING CHEMOTAXIS PROTEIN MCPB"/>
    <property type="match status" value="1"/>
</dbReference>
<dbReference type="FunFam" id="1.10.287.950:FF:000001">
    <property type="entry name" value="Methyl-accepting chemotaxis sensory transducer"/>
    <property type="match status" value="1"/>
</dbReference>
<feature type="region of interest" description="Disordered" evidence="9">
    <location>
        <begin position="417"/>
        <end position="437"/>
    </location>
</feature>
<comment type="subcellular location">
    <subcellularLocation>
        <location evidence="1">Membrane</location>
        <topology evidence="1">Multi-pass membrane protein</topology>
    </subcellularLocation>
</comment>
<dbReference type="Pfam" id="PF16591">
    <property type="entry name" value="HBM"/>
    <property type="match status" value="1"/>
</dbReference>
<gene>
    <name evidence="14" type="ORF">PtoMrB4_52350</name>
</gene>
<evidence type="ECO:0000256" key="1">
    <source>
        <dbReference type="ARBA" id="ARBA00004141"/>
    </source>
</evidence>
<dbReference type="RefSeq" id="WP_172434858.1">
    <property type="nucleotide sequence ID" value="NZ_AP022642.1"/>
</dbReference>
<dbReference type="Pfam" id="PF00015">
    <property type="entry name" value="MCPsignal"/>
    <property type="match status" value="1"/>
</dbReference>